<dbReference type="Gene3D" id="1.10.10.800">
    <property type="match status" value="1"/>
</dbReference>
<feature type="region of interest" description="Disordered" evidence="2">
    <location>
        <begin position="1"/>
        <end position="20"/>
    </location>
</feature>
<evidence type="ECO:0000313" key="4">
    <source>
        <dbReference type="EMBL" id="KAH7009263.1"/>
    </source>
</evidence>
<accession>A0A9P8XSD8</accession>
<organism evidence="4 5">
    <name type="scientific">Microdochium trichocladiopsis</name>
    <dbReference type="NCBI Taxonomy" id="1682393"/>
    <lineage>
        <taxon>Eukaryota</taxon>
        <taxon>Fungi</taxon>
        <taxon>Dikarya</taxon>
        <taxon>Ascomycota</taxon>
        <taxon>Pezizomycotina</taxon>
        <taxon>Sordariomycetes</taxon>
        <taxon>Xylariomycetidae</taxon>
        <taxon>Xylariales</taxon>
        <taxon>Microdochiaceae</taxon>
        <taxon>Microdochium</taxon>
    </lineage>
</organism>
<evidence type="ECO:0000313" key="5">
    <source>
        <dbReference type="Proteomes" id="UP000756346"/>
    </source>
</evidence>
<gene>
    <name evidence="4" type="ORF">B0I36DRAFT_402294</name>
</gene>
<dbReference type="AlphaFoldDB" id="A0A9P8XSD8"/>
<comment type="similarity">
    <text evidence="1">Belongs to the polyketide transferase af380 family.</text>
</comment>
<dbReference type="RefSeq" id="XP_046003924.1">
    <property type="nucleotide sequence ID" value="XM_046161724.1"/>
</dbReference>
<feature type="domain" description="AB hydrolase-1" evidence="3">
    <location>
        <begin position="61"/>
        <end position="296"/>
    </location>
</feature>
<evidence type="ECO:0000256" key="2">
    <source>
        <dbReference type="SAM" id="MobiDB-lite"/>
    </source>
</evidence>
<proteinExistence type="inferred from homology"/>
<dbReference type="PANTHER" id="PTHR47751">
    <property type="entry name" value="SUPERFAMILY HYDROLASE, PUTATIVE (AFU_ORTHOLOGUE AFUA_2G16580)-RELATED"/>
    <property type="match status" value="1"/>
</dbReference>
<dbReference type="GeneID" id="70191270"/>
<protein>
    <submittedName>
        <fullName evidence="4">Alpha/Beta hydrolase protein</fullName>
    </submittedName>
</protein>
<dbReference type="InterPro" id="IPR029058">
    <property type="entry name" value="AB_hydrolase_fold"/>
</dbReference>
<dbReference type="Gene3D" id="3.40.50.1820">
    <property type="entry name" value="alpha/beta hydrolase"/>
    <property type="match status" value="1"/>
</dbReference>
<dbReference type="SUPFAM" id="SSF53474">
    <property type="entry name" value="alpha/beta-Hydrolases"/>
    <property type="match status" value="1"/>
</dbReference>
<keyword evidence="5" id="KW-1185">Reference proteome</keyword>
<dbReference type="InterPro" id="IPR051411">
    <property type="entry name" value="Polyketide_trans_af380"/>
</dbReference>
<dbReference type="GO" id="GO:0016787">
    <property type="term" value="F:hydrolase activity"/>
    <property type="evidence" value="ECO:0007669"/>
    <property type="project" value="UniProtKB-KW"/>
</dbReference>
<evidence type="ECO:0000259" key="3">
    <source>
        <dbReference type="Pfam" id="PF12697"/>
    </source>
</evidence>
<name>A0A9P8XSD8_9PEZI</name>
<dbReference type="Proteomes" id="UP000756346">
    <property type="component" value="Unassembled WGS sequence"/>
</dbReference>
<reference evidence="4" key="1">
    <citation type="journal article" date="2021" name="Nat. Commun.">
        <title>Genetic determinants of endophytism in the Arabidopsis root mycobiome.</title>
        <authorList>
            <person name="Mesny F."/>
            <person name="Miyauchi S."/>
            <person name="Thiergart T."/>
            <person name="Pickel B."/>
            <person name="Atanasova L."/>
            <person name="Karlsson M."/>
            <person name="Huettel B."/>
            <person name="Barry K.W."/>
            <person name="Haridas S."/>
            <person name="Chen C."/>
            <person name="Bauer D."/>
            <person name="Andreopoulos W."/>
            <person name="Pangilinan J."/>
            <person name="LaButti K."/>
            <person name="Riley R."/>
            <person name="Lipzen A."/>
            <person name="Clum A."/>
            <person name="Drula E."/>
            <person name="Henrissat B."/>
            <person name="Kohler A."/>
            <person name="Grigoriev I.V."/>
            <person name="Martin F.M."/>
            <person name="Hacquard S."/>
        </authorList>
    </citation>
    <scope>NUCLEOTIDE SEQUENCE</scope>
    <source>
        <strain evidence="4">MPI-CAGE-CH-0230</strain>
    </source>
</reference>
<dbReference type="Pfam" id="PF12697">
    <property type="entry name" value="Abhydrolase_6"/>
    <property type="match status" value="1"/>
</dbReference>
<comment type="caution">
    <text evidence="4">The sequence shown here is derived from an EMBL/GenBank/DDBJ whole genome shotgun (WGS) entry which is preliminary data.</text>
</comment>
<dbReference type="EMBL" id="JAGTJQ010000019">
    <property type="protein sequence ID" value="KAH7009263.1"/>
    <property type="molecule type" value="Genomic_DNA"/>
</dbReference>
<sequence length="313" mass="33574">MKADLRFSSPEQRASAGSDVGGWSKGLGKSVAFSSAPHSAAIVVGHPGTGIKEQTSGLYARSLASQGFITLAFDAAHYGESGGEPRYLEDPYQRVEDFRNAVSFLSTLDGEVDPERIGTVGICSSGGFSIFAAQTDQRIKAVATVNGVCVGTMTRNSMKDPSGAIDQALLQPGLVWAGRERTSEARGNPPTTISILDTFAEAADYYQTPRGQHPRCANLQLARSLDTIASYDSFAFIDWISPRPLLMIIGSEADKGNDGDPADTGRYSRMAIERAREPKELFVIKGLGHIDLYDHMSESVPKLADFMGRALCA</sequence>
<keyword evidence="4" id="KW-0378">Hydrolase</keyword>
<dbReference type="PANTHER" id="PTHR47751:SF1">
    <property type="entry name" value="SUPERFAMILY HYDROLASE, PUTATIVE (AFU_ORTHOLOGUE AFUA_2G16580)-RELATED"/>
    <property type="match status" value="1"/>
</dbReference>
<evidence type="ECO:0000256" key="1">
    <source>
        <dbReference type="ARBA" id="ARBA00029464"/>
    </source>
</evidence>
<dbReference type="InterPro" id="IPR000073">
    <property type="entry name" value="AB_hydrolase_1"/>
</dbReference>
<dbReference type="OrthoDB" id="2498029at2759"/>